<dbReference type="GO" id="GO:0005579">
    <property type="term" value="C:membrane attack complex"/>
    <property type="evidence" value="ECO:0007669"/>
    <property type="project" value="UniProtKB-KW"/>
</dbReference>
<evidence type="ECO:0000256" key="9">
    <source>
        <dbReference type="ARBA" id="ARBA00022859"/>
    </source>
</evidence>
<keyword evidence="14" id="KW-1053">Target membrane</keyword>
<dbReference type="GO" id="GO:0031640">
    <property type="term" value="P:killing of cells of another organism"/>
    <property type="evidence" value="ECO:0007669"/>
    <property type="project" value="UniProtKB-KW"/>
</dbReference>
<dbReference type="Gene3D" id="4.10.400.10">
    <property type="entry name" value="Low-density Lipoprotein Receptor"/>
    <property type="match status" value="1"/>
</dbReference>
<dbReference type="PANTHER" id="PTHR45742">
    <property type="entry name" value="COMPLEMENT COMPONENT C6"/>
    <property type="match status" value="1"/>
</dbReference>
<comment type="subcellular location">
    <subcellularLocation>
        <location evidence="2">Secreted</location>
    </subcellularLocation>
    <subcellularLocation>
        <location evidence="1">Target cell membrane</location>
    </subcellularLocation>
</comment>
<proteinExistence type="inferred from homology"/>
<evidence type="ECO:0000256" key="8">
    <source>
        <dbReference type="ARBA" id="ARBA00022852"/>
    </source>
</evidence>
<comment type="caution">
    <text evidence="17">Lacks conserved residue(s) required for the propagation of feature annotation.</text>
</comment>
<keyword evidence="8" id="KW-0204">Cytolysis</keyword>
<organism evidence="20 21">
    <name type="scientific">Knipowitschia caucasica</name>
    <name type="common">Caucasian dwarf goby</name>
    <name type="synonym">Pomatoschistus caucasicus</name>
    <dbReference type="NCBI Taxonomy" id="637954"/>
    <lineage>
        <taxon>Eukaryota</taxon>
        <taxon>Metazoa</taxon>
        <taxon>Chordata</taxon>
        <taxon>Craniata</taxon>
        <taxon>Vertebrata</taxon>
        <taxon>Euteleostomi</taxon>
        <taxon>Actinopterygii</taxon>
        <taxon>Neopterygii</taxon>
        <taxon>Teleostei</taxon>
        <taxon>Neoteleostei</taxon>
        <taxon>Acanthomorphata</taxon>
        <taxon>Gobiaria</taxon>
        <taxon>Gobiiformes</taxon>
        <taxon>Gobioidei</taxon>
        <taxon>Gobiidae</taxon>
        <taxon>Gobiinae</taxon>
        <taxon>Knipowitschia</taxon>
    </lineage>
</organism>
<dbReference type="PROSITE" id="PS50068">
    <property type="entry name" value="LDLRA_2"/>
    <property type="match status" value="1"/>
</dbReference>
<dbReference type="PRINTS" id="PR00764">
    <property type="entry name" value="COMPLEMENTC9"/>
</dbReference>
<dbReference type="InterPro" id="IPR023415">
    <property type="entry name" value="LDLR_class-A_CS"/>
</dbReference>
<keyword evidence="7" id="KW-0399">Innate immunity</keyword>
<dbReference type="PROSITE" id="PS50092">
    <property type="entry name" value="TSP1"/>
    <property type="match status" value="2"/>
</dbReference>
<dbReference type="Proteomes" id="UP001497482">
    <property type="component" value="Chromosome 1"/>
</dbReference>
<evidence type="ECO:0000256" key="13">
    <source>
        <dbReference type="ARBA" id="ARBA00023162"/>
    </source>
</evidence>
<evidence type="ECO:0000313" key="20">
    <source>
        <dbReference type="EMBL" id="CAL1567861.1"/>
    </source>
</evidence>
<evidence type="ECO:0000256" key="14">
    <source>
        <dbReference type="ARBA" id="ARBA00023298"/>
    </source>
</evidence>
<keyword evidence="14" id="KW-0472">Membrane</keyword>
<gene>
    <name evidence="20" type="ORF">KC01_LOCUS596</name>
</gene>
<feature type="domain" description="MACPF" evidence="19">
    <location>
        <begin position="142"/>
        <end position="474"/>
    </location>
</feature>
<keyword evidence="21" id="KW-1185">Reference proteome</keyword>
<reference evidence="20 21" key="1">
    <citation type="submission" date="2024-04" db="EMBL/GenBank/DDBJ databases">
        <authorList>
            <person name="Waldvogel A.-M."/>
            <person name="Schoenle A."/>
        </authorList>
    </citation>
    <scope>NUCLEOTIDE SEQUENCE [LARGE SCALE GENOMIC DNA]</scope>
</reference>
<comment type="subunit">
    <text evidence="16">Homooligomer; about 20 C9 chains oligomerize to give rise to a huge beta-barrel that forms a 100 Angstrom diameter pore in target membranes. Component of the membrane attack complex (MAC), composed of complement C5b, C6, C7, C8A, C8B, C8G and multiple copies of the pore-forming subunit C9.</text>
</comment>
<evidence type="ECO:0000256" key="17">
    <source>
        <dbReference type="PROSITE-ProRule" id="PRU00124"/>
    </source>
</evidence>
<dbReference type="EMBL" id="OZ035823">
    <property type="protein sequence ID" value="CAL1567861.1"/>
    <property type="molecule type" value="Genomic_DNA"/>
</dbReference>
<dbReference type="AlphaFoldDB" id="A0AAV2IUY9"/>
<dbReference type="PROSITE" id="PS01209">
    <property type="entry name" value="LDLRA_1"/>
    <property type="match status" value="1"/>
</dbReference>
<keyword evidence="6" id="KW-1052">Target cell membrane</keyword>
<feature type="disulfide bond" evidence="17">
    <location>
        <begin position="106"/>
        <end position="118"/>
    </location>
</feature>
<dbReference type="SMART" id="SM00192">
    <property type="entry name" value="LDLa"/>
    <property type="match status" value="1"/>
</dbReference>
<keyword evidence="10" id="KW-0180">Complement pathway</keyword>
<dbReference type="Gene3D" id="2.10.25.10">
    <property type="entry name" value="Laminin"/>
    <property type="match status" value="1"/>
</dbReference>
<evidence type="ECO:0000256" key="2">
    <source>
        <dbReference type="ARBA" id="ARBA00004613"/>
    </source>
</evidence>
<dbReference type="GO" id="GO:0005576">
    <property type="term" value="C:extracellular region"/>
    <property type="evidence" value="ECO:0007669"/>
    <property type="project" value="UniProtKB-SubCell"/>
</dbReference>
<keyword evidence="11" id="KW-0473">Membrane attack complex</keyword>
<dbReference type="GO" id="GO:0006958">
    <property type="term" value="P:complement activation, classical pathway"/>
    <property type="evidence" value="ECO:0007669"/>
    <property type="project" value="UniProtKB-KW"/>
</dbReference>
<accession>A0AAV2IUY9</accession>
<evidence type="ECO:0000256" key="16">
    <source>
        <dbReference type="ARBA" id="ARBA00093512"/>
    </source>
</evidence>
<dbReference type="GO" id="GO:0044218">
    <property type="term" value="C:other organism cell membrane"/>
    <property type="evidence" value="ECO:0007669"/>
    <property type="project" value="UniProtKB-KW"/>
</dbReference>
<evidence type="ECO:0000313" key="21">
    <source>
        <dbReference type="Proteomes" id="UP001497482"/>
    </source>
</evidence>
<dbReference type="InterPro" id="IPR001862">
    <property type="entry name" value="MAC_perforin"/>
</dbReference>
<keyword evidence="5" id="KW-0964">Secreted</keyword>
<dbReference type="GO" id="GO:0006957">
    <property type="term" value="P:complement activation, alternative pathway"/>
    <property type="evidence" value="ECO:0007669"/>
    <property type="project" value="UniProtKB-KW"/>
</dbReference>
<evidence type="ECO:0000256" key="15">
    <source>
        <dbReference type="ARBA" id="ARBA00093294"/>
    </source>
</evidence>
<keyword evidence="12 17" id="KW-1015">Disulfide bond</keyword>
<dbReference type="InterPro" id="IPR002172">
    <property type="entry name" value="LDrepeatLR_classA_rpt"/>
</dbReference>
<evidence type="ECO:0000256" key="7">
    <source>
        <dbReference type="ARBA" id="ARBA00022588"/>
    </source>
</evidence>
<evidence type="ECO:0000256" key="4">
    <source>
        <dbReference type="ARBA" id="ARBA00018261"/>
    </source>
</evidence>
<evidence type="ECO:0000256" key="12">
    <source>
        <dbReference type="ARBA" id="ARBA00023157"/>
    </source>
</evidence>
<feature type="compositionally biased region" description="Gly residues" evidence="18">
    <location>
        <begin position="263"/>
        <end position="275"/>
    </location>
</feature>
<dbReference type="Pfam" id="PF01823">
    <property type="entry name" value="MACPF"/>
    <property type="match status" value="1"/>
</dbReference>
<evidence type="ECO:0000256" key="1">
    <source>
        <dbReference type="ARBA" id="ARBA00004175"/>
    </source>
</evidence>
<sequence>MQPPQTVQIDSSMKTVTSLQLALCGLSLISCLSEGAVQDLPNPPPVDCVWGRWSEWVCDNCTKIRRRSRSIEAFGQFGGQACRGSIGERLACIPEGTCEAPPPPGCSPTEFICESGQCIKMRFKCNGDFDCDDGSDEDCEPVRKPCLSLDLINSEHGRRAGYGINPLSADPRQNPFNNDYFGGSCERVRNPSTGIMDRIPYNVGVLNYKTEIKETVSREIYEDSNTLLNEILTEISSDVRVGLSFKFSPSEPPMSGAETGTETGTGTGTGTGSTGGSNLSGNLGIEPQVEKKNIVKDVSSYSTIKNKSFIRVKGSIQLSTYRMRSDDLKDTIEEKKITDRMIQECVKVGISAGVNAGSADVSGNINTENCKKLTNTTENTKSGKAVVDRVISAIYGGTPEAAAGMKTQLTKEGILDMMTFQTWAKSIGEEPTLMGSEPEPIYTLVPLELPNANDLVLNIKRASTEYVAEYSSCKCKPCQNGGTIALIDGECLCLCPPTYGGLACQNYNLKSKNMDTPPAVAQIGNWGCWSSYSECVGGKQSRTRRCNTEGLQRASCVGESIAEEYC</sequence>
<dbReference type="PROSITE" id="PS51412">
    <property type="entry name" value="MACPF_2"/>
    <property type="match status" value="1"/>
</dbReference>
<protein>
    <recommendedName>
        <fullName evidence="4">Complement component C9</fullName>
    </recommendedName>
</protein>
<evidence type="ECO:0000256" key="11">
    <source>
        <dbReference type="ARBA" id="ARBA00023058"/>
    </source>
</evidence>
<dbReference type="Pfam" id="PF00057">
    <property type="entry name" value="Ldl_recept_a"/>
    <property type="match status" value="1"/>
</dbReference>
<dbReference type="CDD" id="cd00112">
    <property type="entry name" value="LDLa"/>
    <property type="match status" value="1"/>
</dbReference>
<name>A0AAV2IUY9_KNICA</name>
<evidence type="ECO:0000256" key="10">
    <source>
        <dbReference type="ARBA" id="ARBA00022875"/>
    </source>
</evidence>
<dbReference type="InterPro" id="IPR036055">
    <property type="entry name" value="LDL_receptor-like_sf"/>
</dbReference>
<dbReference type="InterPro" id="IPR020864">
    <property type="entry name" value="MACPF"/>
</dbReference>
<evidence type="ECO:0000256" key="18">
    <source>
        <dbReference type="SAM" id="MobiDB-lite"/>
    </source>
</evidence>
<dbReference type="PANTHER" id="PTHR45742:SF3">
    <property type="entry name" value="COMPLEMENT COMPONENT C9"/>
    <property type="match status" value="1"/>
</dbReference>
<feature type="region of interest" description="Disordered" evidence="18">
    <location>
        <begin position="247"/>
        <end position="284"/>
    </location>
</feature>
<keyword evidence="9" id="KW-0391">Immunity</keyword>
<dbReference type="SUPFAM" id="SSF57424">
    <property type="entry name" value="LDL receptor-like module"/>
    <property type="match status" value="1"/>
</dbReference>
<keyword evidence="13" id="KW-0179">Complement alternate pathway</keyword>
<evidence type="ECO:0000256" key="6">
    <source>
        <dbReference type="ARBA" id="ARBA00022537"/>
    </source>
</evidence>
<dbReference type="InterPro" id="IPR000884">
    <property type="entry name" value="TSP1_rpt"/>
</dbReference>
<evidence type="ECO:0000259" key="19">
    <source>
        <dbReference type="PROSITE" id="PS51412"/>
    </source>
</evidence>
<evidence type="ECO:0000256" key="3">
    <source>
        <dbReference type="ARBA" id="ARBA00009214"/>
    </source>
</evidence>
<comment type="similarity">
    <text evidence="3">Belongs to the complement C6/C7/C8/C9 family.</text>
</comment>
<comment type="function">
    <text evidence="15">Pore-forming component of the membrane attack complex (MAC), a multiprotein complex activated by the complement cascade, which inserts into a target cell membrane and forms a pore, leading to target cell membrane rupture and cell lysis. The MAC is initiated by proteolytic cleavage of C5 into complement C5b in response to the classical, alternative, lectin and GZMK complement pathways. The complement pathways consist in a cascade of proteins that leads to phagocytosis and breakdown of pathogens and signaling that strengthens the adaptive immune system. Constitutes the pore-forming subunit of the MAC complex: during MAC assembly, C9 associates with the C5b8 intermediate complex, and polymerizes to complete the pore.</text>
</comment>
<feature type="disulfide bond" evidence="17">
    <location>
        <begin position="113"/>
        <end position="131"/>
    </location>
</feature>
<evidence type="ECO:0000256" key="5">
    <source>
        <dbReference type="ARBA" id="ARBA00022525"/>
    </source>
</evidence>